<dbReference type="SUPFAM" id="SSF48726">
    <property type="entry name" value="Immunoglobulin"/>
    <property type="match status" value="3"/>
</dbReference>
<organism evidence="3 4">
    <name type="scientific">Didymodactylos carnosus</name>
    <dbReference type="NCBI Taxonomy" id="1234261"/>
    <lineage>
        <taxon>Eukaryota</taxon>
        <taxon>Metazoa</taxon>
        <taxon>Spiralia</taxon>
        <taxon>Gnathifera</taxon>
        <taxon>Rotifera</taxon>
        <taxon>Eurotatoria</taxon>
        <taxon>Bdelloidea</taxon>
        <taxon>Philodinida</taxon>
        <taxon>Philodinidae</taxon>
        <taxon>Didymodactylos</taxon>
    </lineage>
</organism>
<dbReference type="CDD" id="cd00096">
    <property type="entry name" value="Ig"/>
    <property type="match status" value="1"/>
</dbReference>
<dbReference type="OrthoDB" id="6244967at2759"/>
<sequence>QPIPLAELIVEPRPVTVQRMEMPREVFYIEEQLTLEAEFPKAPKDQPQWFKNGLLIRPNDHHVIQNENGNRKHSLIINHLKPDDTGSYELRVKGLIIETPLIKVVERPQRLTDQLQEQPSGFKIEDVTDQYTSDNIYGGSQPIITDADDESHLKPEYIQRRLSTVVIEEVTDDNEIRKAEEPSKQTTQTVREGDSIKLKVISTLDVQPNQIRLLRDGLPIETNTKSSSIRIERQSVGTYVVSFLNLRVSDSGRYDYQIDSKAPQKHLVTLYVEPRPQPKTKLINLPQDTFIVGGNVQFTIDFDDDTLKNNIQPEWYRNEVFIPFDYMRHRQTIDVKNRKYTFEIFDLQPADAGVYEMRTPSLIVRTPEIKITPRLTRLLDEQPIETSEENLRRSSVTIDMNRAKEIPL</sequence>
<feature type="domain" description="Immunoglobulin" evidence="2">
    <location>
        <begin position="185"/>
        <end position="273"/>
    </location>
</feature>
<accession>A0A8S2XZK4</accession>
<reference evidence="3" key="1">
    <citation type="submission" date="2021-02" db="EMBL/GenBank/DDBJ databases">
        <authorList>
            <person name="Nowell W R."/>
        </authorList>
    </citation>
    <scope>NUCLEOTIDE SEQUENCE</scope>
</reference>
<dbReference type="InterPro" id="IPR013098">
    <property type="entry name" value="Ig_I-set"/>
</dbReference>
<dbReference type="InterPro" id="IPR013783">
    <property type="entry name" value="Ig-like_fold"/>
</dbReference>
<proteinExistence type="predicted"/>
<dbReference type="AlphaFoldDB" id="A0A8S2XZK4"/>
<dbReference type="Pfam" id="PF07679">
    <property type="entry name" value="I-set"/>
    <property type="match status" value="1"/>
</dbReference>
<dbReference type="InterPro" id="IPR003599">
    <property type="entry name" value="Ig_sub"/>
</dbReference>
<dbReference type="Gene3D" id="2.60.40.10">
    <property type="entry name" value="Immunoglobulins"/>
    <property type="match status" value="3"/>
</dbReference>
<evidence type="ECO:0000259" key="2">
    <source>
        <dbReference type="SMART" id="SM00409"/>
    </source>
</evidence>
<evidence type="ECO:0000313" key="4">
    <source>
        <dbReference type="Proteomes" id="UP000681722"/>
    </source>
</evidence>
<keyword evidence="1" id="KW-0677">Repeat</keyword>
<dbReference type="InterPro" id="IPR036179">
    <property type="entry name" value="Ig-like_dom_sf"/>
</dbReference>
<evidence type="ECO:0000313" key="3">
    <source>
        <dbReference type="EMBL" id="CAF4517164.1"/>
    </source>
</evidence>
<dbReference type="Proteomes" id="UP000681722">
    <property type="component" value="Unassembled WGS sequence"/>
</dbReference>
<feature type="domain" description="Immunoglobulin" evidence="2">
    <location>
        <begin position="285"/>
        <end position="374"/>
    </location>
</feature>
<feature type="domain" description="Immunoglobulin" evidence="2">
    <location>
        <begin position="22"/>
        <end position="105"/>
    </location>
</feature>
<dbReference type="InterPro" id="IPR050964">
    <property type="entry name" value="Striated_Muscle_Regulatory"/>
</dbReference>
<dbReference type="EMBL" id="CAJOBC010109049">
    <property type="protein sequence ID" value="CAF4517164.1"/>
    <property type="molecule type" value="Genomic_DNA"/>
</dbReference>
<dbReference type="GO" id="GO:0031430">
    <property type="term" value="C:M band"/>
    <property type="evidence" value="ECO:0007669"/>
    <property type="project" value="TreeGrafter"/>
</dbReference>
<name>A0A8S2XZK4_9BILA</name>
<gene>
    <name evidence="3" type="ORF">SRO942_LOCUS45595</name>
</gene>
<dbReference type="PANTHER" id="PTHR13817:SF49">
    <property type="entry name" value="MYOSIN-BINDING PROTEIN H"/>
    <property type="match status" value="1"/>
</dbReference>
<comment type="caution">
    <text evidence="3">The sequence shown here is derived from an EMBL/GenBank/DDBJ whole genome shotgun (WGS) entry which is preliminary data.</text>
</comment>
<dbReference type="GO" id="GO:0045214">
    <property type="term" value="P:sarcomere organization"/>
    <property type="evidence" value="ECO:0007669"/>
    <property type="project" value="TreeGrafter"/>
</dbReference>
<protein>
    <recommendedName>
        <fullName evidence="2">Immunoglobulin domain-containing protein</fullName>
    </recommendedName>
</protein>
<feature type="non-terminal residue" evidence="3">
    <location>
        <position position="1"/>
    </location>
</feature>
<dbReference type="SMART" id="SM00409">
    <property type="entry name" value="IG"/>
    <property type="match status" value="3"/>
</dbReference>
<evidence type="ECO:0000256" key="1">
    <source>
        <dbReference type="ARBA" id="ARBA00022737"/>
    </source>
</evidence>
<dbReference type="PANTHER" id="PTHR13817">
    <property type="entry name" value="TITIN"/>
    <property type="match status" value="1"/>
</dbReference>